<dbReference type="GO" id="GO:0000272">
    <property type="term" value="P:polysaccharide catabolic process"/>
    <property type="evidence" value="ECO:0007669"/>
    <property type="project" value="InterPro"/>
</dbReference>
<dbReference type="AlphaFoldDB" id="A0A855X694"/>
<feature type="domain" description="Peptidase S8/S53" evidence="7">
    <location>
        <begin position="248"/>
        <end position="563"/>
    </location>
</feature>
<feature type="active site" description="Charge relay system" evidence="5">
    <location>
        <position position="256"/>
    </location>
</feature>
<organism evidence="8 9">
    <name type="scientific">candidate division GN15 bacterium</name>
    <dbReference type="NCBI Taxonomy" id="2072418"/>
    <lineage>
        <taxon>Bacteria</taxon>
        <taxon>candidate division GN15</taxon>
    </lineage>
</organism>
<evidence type="ECO:0000256" key="3">
    <source>
        <dbReference type="ARBA" id="ARBA00022801"/>
    </source>
</evidence>
<feature type="active site" description="Charge relay system" evidence="5">
    <location>
        <position position="510"/>
    </location>
</feature>
<dbReference type="Proteomes" id="UP000250918">
    <property type="component" value="Unassembled WGS sequence"/>
</dbReference>
<dbReference type="GO" id="GO:0004252">
    <property type="term" value="F:serine-type endopeptidase activity"/>
    <property type="evidence" value="ECO:0007669"/>
    <property type="project" value="UniProtKB-UniRule"/>
</dbReference>
<sequence length="649" mass="70302">MPSSRVISLSAHREVSLMINSRVLAAIWLLTTGVCQGQSLCWWGMGKQHPLVIDTSLVLIQFDPGISFKDATNELRRTGRFLEAEFSPVGIDDSFACSLATKTGYTTLIDSLRSVKSVMLIEPAYLTSDGHSMVAGGSFCIRFRAGVPSMTIDSINARFGVVIDHAIDVTTNEYLFRRTAPSDYTTLQLANLYHELALVDYCHPNFRADIVRCSYKLFDYYNSFQPHMKRVIGKFNDTTVWDFAGLNRTVKVAVVDDGITAHEDLPAGRILPGFNAADWNSDASPADHDAHGMACAGLIAASHTGDSIAGGSPNTGVISLNPNAAIIPINIFGNHIDSYCSDEELAAGIDSARVKGAAVLSNSWGYQTWHPDVDVVHQAIYRARYDGRGGKGCPVIFAAGNDDINWLPFPARDPLVFPVGAIKLNDSIWDWSDYDTLPYNSISVVAPSDQSNGNPAIWSIDQMDTSGANRQVWEAELAALRDVPADSLYECACPRDSDDLDYLCNFNGTSAACPLVSGVASLLIARDSMLTAETIEEILTRSAVTDLDWGTLETVPDTLYGYGRVDAFRAMLSITRGDVNNSGGVIDLSDLTALVSYLTAGGFVPYPSVLLGDCNCTGDVDLQDMSYLIGWLIGTGDPPVKPCFEFGPQ</sequence>
<dbReference type="PANTHER" id="PTHR43806">
    <property type="entry name" value="PEPTIDASE S8"/>
    <property type="match status" value="1"/>
</dbReference>
<gene>
    <name evidence="8" type="ORF">C3F09_06245</name>
</gene>
<dbReference type="InterPro" id="IPR036439">
    <property type="entry name" value="Dockerin_dom_sf"/>
</dbReference>
<dbReference type="PRINTS" id="PR00723">
    <property type="entry name" value="SUBTILISIN"/>
</dbReference>
<dbReference type="InterPro" id="IPR023828">
    <property type="entry name" value="Peptidase_S8_Ser-AS"/>
</dbReference>
<dbReference type="PROSITE" id="PS00136">
    <property type="entry name" value="SUBTILASE_ASP"/>
    <property type="match status" value="1"/>
</dbReference>
<keyword evidence="2 5" id="KW-0645">Protease</keyword>
<evidence type="ECO:0000256" key="5">
    <source>
        <dbReference type="PROSITE-ProRule" id="PRU01240"/>
    </source>
</evidence>
<dbReference type="InterPro" id="IPR000209">
    <property type="entry name" value="Peptidase_S8/S53_dom"/>
</dbReference>
<dbReference type="InterPro" id="IPR023827">
    <property type="entry name" value="Peptidase_S8_Asp-AS"/>
</dbReference>
<comment type="similarity">
    <text evidence="1 5 6">Belongs to the peptidase S8 family.</text>
</comment>
<dbReference type="Gene3D" id="1.10.1330.10">
    <property type="entry name" value="Dockerin domain"/>
    <property type="match status" value="1"/>
</dbReference>
<dbReference type="Gene3D" id="3.40.50.200">
    <property type="entry name" value="Peptidase S8/S53 domain"/>
    <property type="match status" value="1"/>
</dbReference>
<evidence type="ECO:0000256" key="1">
    <source>
        <dbReference type="ARBA" id="ARBA00011073"/>
    </source>
</evidence>
<dbReference type="InterPro" id="IPR036852">
    <property type="entry name" value="Peptidase_S8/S53_dom_sf"/>
</dbReference>
<dbReference type="InterPro" id="IPR022398">
    <property type="entry name" value="Peptidase_S8_His-AS"/>
</dbReference>
<dbReference type="InterPro" id="IPR015500">
    <property type="entry name" value="Peptidase_S8_subtilisin-rel"/>
</dbReference>
<dbReference type="Pfam" id="PF00082">
    <property type="entry name" value="Peptidase_S8"/>
    <property type="match status" value="1"/>
</dbReference>
<keyword evidence="3 5" id="KW-0378">Hydrolase</keyword>
<dbReference type="PROSITE" id="PS51892">
    <property type="entry name" value="SUBTILASE"/>
    <property type="match status" value="1"/>
</dbReference>
<dbReference type="PANTHER" id="PTHR43806:SF11">
    <property type="entry name" value="CEREVISIN-RELATED"/>
    <property type="match status" value="1"/>
</dbReference>
<evidence type="ECO:0000259" key="7">
    <source>
        <dbReference type="Pfam" id="PF00082"/>
    </source>
</evidence>
<keyword evidence="4 5" id="KW-0720">Serine protease</keyword>
<proteinExistence type="inferred from homology"/>
<dbReference type="SUPFAM" id="SSF63446">
    <property type="entry name" value="Type I dockerin domain"/>
    <property type="match status" value="1"/>
</dbReference>
<dbReference type="InterPro" id="IPR050131">
    <property type="entry name" value="Peptidase_S8_subtilisin-like"/>
</dbReference>
<protein>
    <recommendedName>
        <fullName evidence="7">Peptidase S8/S53 domain-containing protein</fullName>
    </recommendedName>
</protein>
<dbReference type="PROSITE" id="PS00137">
    <property type="entry name" value="SUBTILASE_HIS"/>
    <property type="match status" value="1"/>
</dbReference>
<evidence type="ECO:0000256" key="2">
    <source>
        <dbReference type="ARBA" id="ARBA00022670"/>
    </source>
</evidence>
<comment type="caution">
    <text evidence="8">The sequence shown here is derived from an EMBL/GenBank/DDBJ whole genome shotgun (WGS) entry which is preliminary data.</text>
</comment>
<dbReference type="SUPFAM" id="SSF52743">
    <property type="entry name" value="Subtilisin-like"/>
    <property type="match status" value="1"/>
</dbReference>
<accession>A0A855X694</accession>
<evidence type="ECO:0000313" key="8">
    <source>
        <dbReference type="EMBL" id="PWB72718.1"/>
    </source>
</evidence>
<feature type="active site" description="Charge relay system" evidence="5">
    <location>
        <position position="291"/>
    </location>
</feature>
<dbReference type="EMBL" id="PQAP01000077">
    <property type="protein sequence ID" value="PWB72718.1"/>
    <property type="molecule type" value="Genomic_DNA"/>
</dbReference>
<evidence type="ECO:0000256" key="6">
    <source>
        <dbReference type="RuleBase" id="RU003355"/>
    </source>
</evidence>
<dbReference type="PROSITE" id="PS00138">
    <property type="entry name" value="SUBTILASE_SER"/>
    <property type="match status" value="1"/>
</dbReference>
<reference evidence="8 9" key="1">
    <citation type="journal article" date="2018" name="ISME J.">
        <title>A methanotrophic archaeon couples anaerobic oxidation of methane to Fe(III) reduction.</title>
        <authorList>
            <person name="Cai C."/>
            <person name="Leu A.O."/>
            <person name="Xie G.J."/>
            <person name="Guo J."/>
            <person name="Feng Y."/>
            <person name="Zhao J.X."/>
            <person name="Tyson G.W."/>
            <person name="Yuan Z."/>
            <person name="Hu S."/>
        </authorList>
    </citation>
    <scope>NUCLEOTIDE SEQUENCE [LARGE SCALE GENOMIC DNA]</scope>
    <source>
        <strain evidence="8">FeB_12</strain>
    </source>
</reference>
<evidence type="ECO:0000313" key="9">
    <source>
        <dbReference type="Proteomes" id="UP000250918"/>
    </source>
</evidence>
<name>A0A855X694_9BACT</name>
<evidence type="ECO:0000256" key="4">
    <source>
        <dbReference type="ARBA" id="ARBA00022825"/>
    </source>
</evidence>
<dbReference type="GO" id="GO:0006508">
    <property type="term" value="P:proteolysis"/>
    <property type="evidence" value="ECO:0007669"/>
    <property type="project" value="UniProtKB-KW"/>
</dbReference>